<reference evidence="2" key="1">
    <citation type="journal article" date="2020" name="New Phytol.">
        <title>Comparative genomics reveals dynamic genome evolution in host specialist ectomycorrhizal fungi.</title>
        <authorList>
            <person name="Lofgren L.A."/>
            <person name="Nguyen N.H."/>
            <person name="Vilgalys R."/>
            <person name="Ruytinx J."/>
            <person name="Liao H.L."/>
            <person name="Branco S."/>
            <person name="Kuo A."/>
            <person name="LaButti K."/>
            <person name="Lipzen A."/>
            <person name="Andreopoulos W."/>
            <person name="Pangilinan J."/>
            <person name="Riley R."/>
            <person name="Hundley H."/>
            <person name="Na H."/>
            <person name="Barry K."/>
            <person name="Grigoriev I.V."/>
            <person name="Stajich J.E."/>
            <person name="Kennedy P.G."/>
        </authorList>
    </citation>
    <scope>NUCLEOTIDE SEQUENCE</scope>
    <source>
        <strain evidence="2">FC423</strain>
    </source>
</reference>
<dbReference type="Proteomes" id="UP000823399">
    <property type="component" value="Unassembled WGS sequence"/>
</dbReference>
<organism evidence="2 3">
    <name type="scientific">Suillus discolor</name>
    <dbReference type="NCBI Taxonomy" id="1912936"/>
    <lineage>
        <taxon>Eukaryota</taxon>
        <taxon>Fungi</taxon>
        <taxon>Dikarya</taxon>
        <taxon>Basidiomycota</taxon>
        <taxon>Agaricomycotina</taxon>
        <taxon>Agaricomycetes</taxon>
        <taxon>Agaricomycetidae</taxon>
        <taxon>Boletales</taxon>
        <taxon>Suillineae</taxon>
        <taxon>Suillaceae</taxon>
        <taxon>Suillus</taxon>
    </lineage>
</organism>
<keyword evidence="3" id="KW-1185">Reference proteome</keyword>
<accession>A0A9P7FJX1</accession>
<feature type="compositionally biased region" description="Acidic residues" evidence="1">
    <location>
        <begin position="159"/>
        <end position="169"/>
    </location>
</feature>
<dbReference type="AlphaFoldDB" id="A0A9P7FJX1"/>
<sequence>MSLAQARVLQRGAEYWDRGEQEQRLVAAFDKWAEKGVWSAAAQKFPHTSLLTASSTTMSQCKCKHLSTTMSIKETYVLPTGSLRTTKASLTQIRKDRLAFEEQQRANAQFLTAETRQLISEAAINARKAVVDDPGFLADMDANDAGESGYGSEANAPPEDLDVDVDDGDASTFQLIQ</sequence>
<dbReference type="GeneID" id="64703017"/>
<gene>
    <name evidence="2" type="ORF">F5147DRAFT_766331</name>
</gene>
<proteinExistence type="predicted"/>
<feature type="region of interest" description="Disordered" evidence="1">
    <location>
        <begin position="141"/>
        <end position="177"/>
    </location>
</feature>
<name>A0A9P7FJX1_9AGAM</name>
<evidence type="ECO:0000313" key="3">
    <source>
        <dbReference type="Proteomes" id="UP000823399"/>
    </source>
</evidence>
<dbReference type="EMBL" id="JABBWM010000001">
    <property type="protein sequence ID" value="KAG2120416.1"/>
    <property type="molecule type" value="Genomic_DNA"/>
</dbReference>
<evidence type="ECO:0000313" key="2">
    <source>
        <dbReference type="EMBL" id="KAG2120416.1"/>
    </source>
</evidence>
<dbReference type="OrthoDB" id="2692409at2759"/>
<protein>
    <submittedName>
        <fullName evidence="2">Uncharacterized protein</fullName>
    </submittedName>
</protein>
<dbReference type="RefSeq" id="XP_041299792.1">
    <property type="nucleotide sequence ID" value="XM_041440758.1"/>
</dbReference>
<evidence type="ECO:0000256" key="1">
    <source>
        <dbReference type="SAM" id="MobiDB-lite"/>
    </source>
</evidence>
<comment type="caution">
    <text evidence="2">The sequence shown here is derived from an EMBL/GenBank/DDBJ whole genome shotgun (WGS) entry which is preliminary data.</text>
</comment>